<comment type="function">
    <text evidence="8">Digests double-stranded RNA. Involved in the processing of primary rRNA transcript to yield the immediate precursors to the large and small rRNAs (23S and 16S). Processes some mRNAs, and tRNAs when they are encoded in the rRNA operon. Processes pre-crRNA and tracrRNA of type II CRISPR loci if present in the organism.</text>
</comment>
<organism evidence="11 12">
    <name type="scientific">Labrys wisconsinensis</name>
    <dbReference type="NCBI Taxonomy" id="425677"/>
    <lineage>
        <taxon>Bacteria</taxon>
        <taxon>Pseudomonadati</taxon>
        <taxon>Pseudomonadota</taxon>
        <taxon>Alphaproteobacteria</taxon>
        <taxon>Hyphomicrobiales</taxon>
        <taxon>Xanthobacteraceae</taxon>
        <taxon>Labrys</taxon>
    </lineage>
</organism>
<evidence type="ECO:0000313" key="11">
    <source>
        <dbReference type="EMBL" id="MDQ0470754.1"/>
    </source>
</evidence>
<keyword evidence="8" id="KW-0698">rRNA processing</keyword>
<feature type="active site" evidence="8">
    <location>
        <position position="125"/>
    </location>
</feature>
<dbReference type="Gene3D" id="3.30.160.20">
    <property type="match status" value="1"/>
</dbReference>
<evidence type="ECO:0000256" key="2">
    <source>
        <dbReference type="ARBA" id="ARBA00010183"/>
    </source>
</evidence>
<dbReference type="PANTHER" id="PTHR11207:SF0">
    <property type="entry name" value="RIBONUCLEASE 3"/>
    <property type="match status" value="1"/>
</dbReference>
<dbReference type="SMART" id="SM00358">
    <property type="entry name" value="DSRM"/>
    <property type="match status" value="1"/>
</dbReference>
<dbReference type="InterPro" id="IPR011907">
    <property type="entry name" value="RNase_III"/>
</dbReference>
<dbReference type="CDD" id="cd10845">
    <property type="entry name" value="DSRM_RNAse_III_family"/>
    <property type="match status" value="1"/>
</dbReference>
<keyword evidence="6 8" id="KW-0378">Hydrolase</keyword>
<comment type="cofactor">
    <cofactor evidence="8">
        <name>Mg(2+)</name>
        <dbReference type="ChEBI" id="CHEBI:18420"/>
    </cofactor>
</comment>
<reference evidence="11 12" key="1">
    <citation type="submission" date="2023-07" db="EMBL/GenBank/DDBJ databases">
        <title>Genomic Encyclopedia of Type Strains, Phase IV (KMG-IV): sequencing the most valuable type-strain genomes for metagenomic binning, comparative biology and taxonomic classification.</title>
        <authorList>
            <person name="Goeker M."/>
        </authorList>
    </citation>
    <scope>NUCLEOTIDE SEQUENCE [LARGE SCALE GENOMIC DNA]</scope>
    <source>
        <strain evidence="11 12">DSM 19619</strain>
    </source>
</reference>
<dbReference type="GO" id="GO:0004525">
    <property type="term" value="F:ribonuclease III activity"/>
    <property type="evidence" value="ECO:0007669"/>
    <property type="project" value="UniProtKB-EC"/>
</dbReference>
<dbReference type="CDD" id="cd00593">
    <property type="entry name" value="RIBOc"/>
    <property type="match status" value="1"/>
</dbReference>
<dbReference type="PROSITE" id="PS50137">
    <property type="entry name" value="DS_RBD"/>
    <property type="match status" value="1"/>
</dbReference>
<evidence type="ECO:0000259" key="10">
    <source>
        <dbReference type="PROSITE" id="PS50142"/>
    </source>
</evidence>
<evidence type="ECO:0000313" key="12">
    <source>
        <dbReference type="Proteomes" id="UP001242480"/>
    </source>
</evidence>
<evidence type="ECO:0000256" key="4">
    <source>
        <dbReference type="ARBA" id="ARBA00022722"/>
    </source>
</evidence>
<evidence type="ECO:0000259" key="9">
    <source>
        <dbReference type="PROSITE" id="PS50137"/>
    </source>
</evidence>
<dbReference type="PANTHER" id="PTHR11207">
    <property type="entry name" value="RIBONUCLEASE III"/>
    <property type="match status" value="1"/>
</dbReference>
<dbReference type="InterPro" id="IPR014720">
    <property type="entry name" value="dsRBD_dom"/>
</dbReference>
<feature type="binding site" evidence="8">
    <location>
        <position position="49"/>
    </location>
    <ligand>
        <name>Mg(2+)</name>
        <dbReference type="ChEBI" id="CHEBI:18420"/>
    </ligand>
</feature>
<proteinExistence type="inferred from homology"/>
<keyword evidence="3 8" id="KW-0507">mRNA processing</keyword>
<comment type="caution">
    <text evidence="11">The sequence shown here is derived from an EMBL/GenBank/DDBJ whole genome shotgun (WGS) entry which is preliminary data.</text>
</comment>
<keyword evidence="5 8" id="KW-0255">Endonuclease</keyword>
<dbReference type="EC" id="3.1.26.3" evidence="8"/>
<dbReference type="PROSITE" id="PS50142">
    <property type="entry name" value="RNASE_3_2"/>
    <property type="match status" value="1"/>
</dbReference>
<keyword evidence="7 8" id="KW-0694">RNA-binding</keyword>
<evidence type="ECO:0000256" key="3">
    <source>
        <dbReference type="ARBA" id="ARBA00022664"/>
    </source>
</evidence>
<comment type="subcellular location">
    <subcellularLocation>
        <location evidence="8">Cytoplasm</location>
    </subcellularLocation>
</comment>
<dbReference type="EMBL" id="JAUSVX010000007">
    <property type="protein sequence ID" value="MDQ0470754.1"/>
    <property type="molecule type" value="Genomic_DNA"/>
</dbReference>
<comment type="subunit">
    <text evidence="8">Homodimer.</text>
</comment>
<dbReference type="InterPro" id="IPR036389">
    <property type="entry name" value="RNase_III_sf"/>
</dbReference>
<keyword evidence="8" id="KW-0963">Cytoplasm</keyword>
<feature type="domain" description="DRBM" evidence="9">
    <location>
        <begin position="161"/>
        <end position="221"/>
    </location>
</feature>
<evidence type="ECO:0000256" key="1">
    <source>
        <dbReference type="ARBA" id="ARBA00000109"/>
    </source>
</evidence>
<evidence type="ECO:0000256" key="6">
    <source>
        <dbReference type="ARBA" id="ARBA00022801"/>
    </source>
</evidence>
<comment type="catalytic activity">
    <reaction evidence="1 8">
        <text>Endonucleolytic cleavage to 5'-phosphomonoester.</text>
        <dbReference type="EC" id="3.1.26.3"/>
    </reaction>
</comment>
<dbReference type="SMART" id="SM00535">
    <property type="entry name" value="RIBOc"/>
    <property type="match status" value="1"/>
</dbReference>
<sequence>MSRKGRPPLTELEAALGHRFTDRALLEHALTHISALPVASRIASYQRLEFLGDRVLGLTVADMLFHAYPDDEEGAMSRRLADLVRKETCAAVAATWNVGPHLKLGTGESQSGVRKRTTILGDVCEALIGAVFLDGGYEAARGTVERGWGERLRSPLTPPSDAKTALQEWAQARTLKAPTYRLVSRTGPDHNPRFVIAVDVETQQSAEGEGRSKRLAEMAAAAAFMAREGVSFSDEEGADG</sequence>
<dbReference type="RefSeq" id="WP_307274984.1">
    <property type="nucleotide sequence ID" value="NZ_JAUSVX010000007.1"/>
</dbReference>
<dbReference type="HAMAP" id="MF_00104">
    <property type="entry name" value="RNase_III"/>
    <property type="match status" value="1"/>
</dbReference>
<keyword evidence="8" id="KW-0699">rRNA-binding</keyword>
<keyword evidence="8" id="KW-0819">tRNA processing</keyword>
<keyword evidence="8" id="KW-0460">Magnesium</keyword>
<feature type="binding site" evidence="8">
    <location>
        <position position="125"/>
    </location>
    <ligand>
        <name>Mg(2+)</name>
        <dbReference type="ChEBI" id="CHEBI:18420"/>
    </ligand>
</feature>
<dbReference type="NCBIfam" id="TIGR02191">
    <property type="entry name" value="RNaseIII"/>
    <property type="match status" value="1"/>
</dbReference>
<dbReference type="Proteomes" id="UP001242480">
    <property type="component" value="Unassembled WGS sequence"/>
</dbReference>
<feature type="binding site" evidence="8">
    <location>
        <position position="122"/>
    </location>
    <ligand>
        <name>Mg(2+)</name>
        <dbReference type="ChEBI" id="CHEBI:18420"/>
    </ligand>
</feature>
<feature type="domain" description="RNase III" evidence="10">
    <location>
        <begin position="9"/>
        <end position="136"/>
    </location>
</feature>
<gene>
    <name evidence="8" type="primary">rnc</name>
    <name evidence="11" type="ORF">QO011_003773</name>
</gene>
<keyword evidence="4 8" id="KW-0540">Nuclease</keyword>
<dbReference type="Pfam" id="PF14622">
    <property type="entry name" value="Ribonucleas_3_3"/>
    <property type="match status" value="1"/>
</dbReference>
<feature type="active site" evidence="8">
    <location>
        <position position="53"/>
    </location>
</feature>
<accession>A0ABU0J903</accession>
<comment type="similarity">
    <text evidence="2">Belongs to the ribonuclease III family.</text>
</comment>
<dbReference type="SUPFAM" id="SSF54768">
    <property type="entry name" value="dsRNA-binding domain-like"/>
    <property type="match status" value="1"/>
</dbReference>
<dbReference type="SUPFAM" id="SSF69065">
    <property type="entry name" value="RNase III domain-like"/>
    <property type="match status" value="1"/>
</dbReference>
<keyword evidence="8" id="KW-0479">Metal-binding</keyword>
<evidence type="ECO:0000256" key="8">
    <source>
        <dbReference type="HAMAP-Rule" id="MF_00104"/>
    </source>
</evidence>
<dbReference type="Gene3D" id="1.10.1520.10">
    <property type="entry name" value="Ribonuclease III domain"/>
    <property type="match status" value="1"/>
</dbReference>
<evidence type="ECO:0000256" key="7">
    <source>
        <dbReference type="ARBA" id="ARBA00022884"/>
    </source>
</evidence>
<name>A0ABU0J903_9HYPH</name>
<dbReference type="PROSITE" id="PS00517">
    <property type="entry name" value="RNASE_3_1"/>
    <property type="match status" value="1"/>
</dbReference>
<evidence type="ECO:0000256" key="5">
    <source>
        <dbReference type="ARBA" id="ARBA00022759"/>
    </source>
</evidence>
<dbReference type="Pfam" id="PF00035">
    <property type="entry name" value="dsrm"/>
    <property type="match status" value="1"/>
</dbReference>
<keyword evidence="12" id="KW-1185">Reference proteome</keyword>
<dbReference type="InterPro" id="IPR000999">
    <property type="entry name" value="RNase_III_dom"/>
</dbReference>
<protein>
    <recommendedName>
        <fullName evidence="8">Ribonuclease 3</fullName>
        <ecNumber evidence="8">3.1.26.3</ecNumber>
    </recommendedName>
    <alternativeName>
        <fullName evidence="8">Ribonuclease III</fullName>
        <shortName evidence="8">RNase III</shortName>
    </alternativeName>
</protein>